<dbReference type="EMBL" id="JXRP01000014">
    <property type="protein sequence ID" value="KIL47202.1"/>
    <property type="molecule type" value="Genomic_DNA"/>
</dbReference>
<dbReference type="InterPro" id="IPR044943">
    <property type="entry name" value="NOS_dom_1"/>
</dbReference>
<proteinExistence type="inferred from homology"/>
<dbReference type="PROSITE" id="PS60001">
    <property type="entry name" value="NOS"/>
    <property type="match status" value="1"/>
</dbReference>
<dbReference type="GO" id="GO:0046872">
    <property type="term" value="F:metal ion binding"/>
    <property type="evidence" value="ECO:0007669"/>
    <property type="project" value="UniProtKB-KW"/>
</dbReference>
<evidence type="ECO:0000313" key="15">
    <source>
        <dbReference type="Proteomes" id="UP000031938"/>
    </source>
</evidence>
<dbReference type="SUPFAM" id="SSF56512">
    <property type="entry name" value="Nitric oxide (NO) synthase oxygenase domain"/>
    <property type="match status" value="1"/>
</dbReference>
<gene>
    <name evidence="14" type="ORF">KP78_17750</name>
</gene>
<comment type="similarity">
    <text evidence="3 11">Belongs to the NOS family. Bacterial NOS oxygenase subfamily.</text>
</comment>
<dbReference type="EC" id="1.14.14.47" evidence="4 11"/>
<comment type="function">
    <text evidence="2 11">Catalyzes the production of nitric oxide.</text>
</comment>
<dbReference type="PANTHER" id="PTHR43410">
    <property type="entry name" value="NITRIC OXIDE SYNTHASE OXYGENASE"/>
    <property type="match status" value="1"/>
</dbReference>
<evidence type="ECO:0000256" key="10">
    <source>
        <dbReference type="ARBA" id="ARBA00048713"/>
    </source>
</evidence>
<dbReference type="OrthoDB" id="3398374at2"/>
<evidence type="ECO:0000256" key="9">
    <source>
        <dbReference type="ARBA" id="ARBA00023004"/>
    </source>
</evidence>
<evidence type="ECO:0000259" key="13">
    <source>
        <dbReference type="PROSITE" id="PS60001"/>
    </source>
</evidence>
<dbReference type="Gene3D" id="3.90.1230.10">
    <property type="entry name" value="Nitric Oxide Synthase, Chain A, domain 3"/>
    <property type="match status" value="1"/>
</dbReference>
<evidence type="ECO:0000256" key="3">
    <source>
        <dbReference type="ARBA" id="ARBA00005411"/>
    </source>
</evidence>
<comment type="miscellaneous">
    <text evidence="11">This protein is similar to the oxygenase domain of eukaryotic nitric oxide synthases but lacks the reductase domain which, in eukaryotes, is responsible for transfer of electrons to the ferric heme during nitric oxide synthesis.</text>
</comment>
<dbReference type="Gene3D" id="3.90.340.10">
    <property type="entry name" value="Nitric Oxide Synthase, Chain A, domain 1"/>
    <property type="match status" value="1"/>
</dbReference>
<evidence type="ECO:0000256" key="6">
    <source>
        <dbReference type="ARBA" id="ARBA00022617"/>
    </source>
</evidence>
<keyword evidence="7 11" id="KW-0479">Metal-binding</keyword>
<comment type="subunit">
    <text evidence="11">Homodimer.</text>
</comment>
<dbReference type="InterPro" id="IPR044944">
    <property type="entry name" value="NOS_dom_3"/>
</dbReference>
<dbReference type="PIRSF" id="PIRSF037219">
    <property type="entry name" value="NOS_oxygenase"/>
    <property type="match status" value="1"/>
</dbReference>
<name>A0A0C2VE38_9BACL</name>
<evidence type="ECO:0000256" key="11">
    <source>
        <dbReference type="PIRNR" id="PIRNR037219"/>
    </source>
</evidence>
<feature type="binding site" description="axial binding residue" evidence="12">
    <location>
        <position position="66"/>
    </location>
    <ligand>
        <name>heme</name>
        <dbReference type="ChEBI" id="CHEBI:30413"/>
    </ligand>
    <ligandPart>
        <name>Fe</name>
        <dbReference type="ChEBI" id="CHEBI:18248"/>
    </ligandPart>
</feature>
<dbReference type="InterPro" id="IPR004030">
    <property type="entry name" value="NOS_N"/>
</dbReference>
<evidence type="ECO:0000256" key="2">
    <source>
        <dbReference type="ARBA" id="ARBA00002642"/>
    </source>
</evidence>
<evidence type="ECO:0000256" key="7">
    <source>
        <dbReference type="ARBA" id="ARBA00022723"/>
    </source>
</evidence>
<comment type="catalytic activity">
    <reaction evidence="10">
        <text>3 reduced [flavodoxin] + 2 L-arginine + 4 O2 = 3 oxidized [flavodoxin] + 2 L-citrulline + 2 nitric oxide + 4 H2O + 5 H(+)</text>
        <dbReference type="Rhea" id="RHEA:52324"/>
        <dbReference type="Rhea" id="RHEA-COMP:10622"/>
        <dbReference type="Rhea" id="RHEA-COMP:10623"/>
        <dbReference type="ChEBI" id="CHEBI:15377"/>
        <dbReference type="ChEBI" id="CHEBI:15378"/>
        <dbReference type="ChEBI" id="CHEBI:15379"/>
        <dbReference type="ChEBI" id="CHEBI:16480"/>
        <dbReference type="ChEBI" id="CHEBI:32682"/>
        <dbReference type="ChEBI" id="CHEBI:57618"/>
        <dbReference type="ChEBI" id="CHEBI:57743"/>
        <dbReference type="ChEBI" id="CHEBI:58210"/>
        <dbReference type="EC" id="1.14.14.47"/>
    </reaction>
</comment>
<dbReference type="PATRIC" id="fig|889306.3.peg.1788"/>
<dbReference type="CDD" id="cd00575">
    <property type="entry name" value="NOS_oxygenase"/>
    <property type="match status" value="1"/>
</dbReference>
<evidence type="ECO:0000256" key="4">
    <source>
        <dbReference type="ARBA" id="ARBA00012735"/>
    </source>
</evidence>
<evidence type="ECO:0000256" key="8">
    <source>
        <dbReference type="ARBA" id="ARBA00023002"/>
    </source>
</evidence>
<dbReference type="Proteomes" id="UP000031938">
    <property type="component" value="Unassembled WGS sequence"/>
</dbReference>
<comment type="cofactor">
    <cofactor evidence="1 11 12">
        <name>heme</name>
        <dbReference type="ChEBI" id="CHEBI:30413"/>
    </cofactor>
</comment>
<evidence type="ECO:0000313" key="14">
    <source>
        <dbReference type="EMBL" id="KIL47202.1"/>
    </source>
</evidence>
<dbReference type="Gene3D" id="3.90.440.10">
    <property type="entry name" value="Nitric Oxide Synthase,Heme Domain,Chain A domain 2"/>
    <property type="match status" value="1"/>
</dbReference>
<accession>A0A0C2VE38</accession>
<dbReference type="STRING" id="889306.KP78_17750"/>
<keyword evidence="9 11" id="KW-0408">Iron</keyword>
<dbReference type="GO" id="GO:0004517">
    <property type="term" value="F:nitric-oxide synthase activity"/>
    <property type="evidence" value="ECO:0007669"/>
    <property type="project" value="InterPro"/>
</dbReference>
<keyword evidence="6 11" id="KW-0349">Heme</keyword>
<protein>
    <recommendedName>
        <fullName evidence="5 11">Nitric oxide synthase oxygenase</fullName>
        <ecNumber evidence="4 11">1.14.14.47</ecNumber>
    </recommendedName>
</protein>
<dbReference type="PANTHER" id="PTHR43410:SF1">
    <property type="entry name" value="NITRIC OXIDE SYNTHASE"/>
    <property type="match status" value="1"/>
</dbReference>
<reference evidence="14 15" key="1">
    <citation type="submission" date="2015-01" db="EMBL/GenBank/DDBJ databases">
        <title>Genome sequencing of Jeotgalibacillus soli.</title>
        <authorList>
            <person name="Goh K.M."/>
            <person name="Chan K.-G."/>
            <person name="Yaakop A.S."/>
            <person name="Ee R."/>
            <person name="Gan H.M."/>
            <person name="Chan C.S."/>
        </authorList>
    </citation>
    <scope>NUCLEOTIDE SEQUENCE [LARGE SCALE GENOMIC DNA]</scope>
    <source>
        <strain evidence="14 15">P9</strain>
    </source>
</reference>
<dbReference type="GO" id="GO:0020037">
    <property type="term" value="F:heme binding"/>
    <property type="evidence" value="ECO:0007669"/>
    <property type="project" value="InterPro"/>
</dbReference>
<evidence type="ECO:0000256" key="12">
    <source>
        <dbReference type="PIRSR" id="PIRSR037219-1"/>
    </source>
</evidence>
<dbReference type="InterPro" id="IPR050607">
    <property type="entry name" value="NOS"/>
</dbReference>
<dbReference type="InterPro" id="IPR044940">
    <property type="entry name" value="NOS_dom_2"/>
</dbReference>
<keyword evidence="8 11" id="KW-0560">Oxidoreductase</keyword>
<dbReference type="AlphaFoldDB" id="A0A0C2VE38"/>
<dbReference type="GO" id="GO:0006809">
    <property type="term" value="P:nitric oxide biosynthetic process"/>
    <property type="evidence" value="ECO:0007669"/>
    <property type="project" value="InterPro"/>
</dbReference>
<evidence type="ECO:0000256" key="5">
    <source>
        <dbReference type="ARBA" id="ARBA00018859"/>
    </source>
</evidence>
<dbReference type="InterPro" id="IPR036119">
    <property type="entry name" value="NOS_N_sf"/>
</dbReference>
<dbReference type="InterPro" id="IPR017142">
    <property type="entry name" value="Nitric_oxide_synthase_Oase-su"/>
</dbReference>
<evidence type="ECO:0000256" key="1">
    <source>
        <dbReference type="ARBA" id="ARBA00001971"/>
    </source>
</evidence>
<organism evidence="14 15">
    <name type="scientific">Jeotgalibacillus soli</name>
    <dbReference type="NCBI Taxonomy" id="889306"/>
    <lineage>
        <taxon>Bacteria</taxon>
        <taxon>Bacillati</taxon>
        <taxon>Bacillota</taxon>
        <taxon>Bacilli</taxon>
        <taxon>Bacillales</taxon>
        <taxon>Caryophanaceae</taxon>
        <taxon>Jeotgalibacillus</taxon>
    </lineage>
</organism>
<dbReference type="Pfam" id="PF02898">
    <property type="entry name" value="NO_synthase"/>
    <property type="match status" value="1"/>
</dbReference>
<dbReference type="RefSeq" id="WP_084219890.1">
    <property type="nucleotide sequence ID" value="NZ_JXRP01000014.1"/>
</dbReference>
<keyword evidence="15" id="KW-1185">Reference proteome</keyword>
<feature type="domain" description="Nitric oxide synthase (NOS)" evidence="13">
    <location>
        <begin position="65"/>
        <end position="72"/>
    </location>
</feature>
<sequence>MDKDMLWLKAEAFINQFYTEQNAPPEERNSRLFQVKEEIIRNGSYKHSYEELEFGARAAWRNSNRCIGRLFWNHLNVFDARSASTAIEVRDALLHHIEYATNKGKIRPTVTLFKPRAQEIDPVRIYNHQLIRYAGYKKAGSEIIGDPHSIEFTAFCKAMGWRGKRTSFDVLPLVIQIDEQAPEYFEIPSSLVMEVPMTHPELEWFKKLELKWYAVPIISEMKLEIGGIEYVAAPFNGWYMETEIGARNFADETRYNQLPVVAEKMGLDTRLQSTLWKDRALLELNAAVLSSYKEAGVSIVDHHTAASQFKLFEEQEEKAGREVTGDWTWLISPLSPATSHVFHKDYNNEWKSPNFFYQPRFYETKETKHVQSACPFSTTKLSE</sequence>
<comment type="caution">
    <text evidence="14">The sequence shown here is derived from an EMBL/GenBank/DDBJ whole genome shotgun (WGS) entry which is preliminary data.</text>
</comment>